<sequence length="58" mass="6859">TVCRLAIIGLLEDSGRNTSYGPRPYSPEFSNTIMITILYVYIYIYIYIYIIIITDFRR</sequence>
<dbReference type="Proteomes" id="UP001233999">
    <property type="component" value="Unassembled WGS sequence"/>
</dbReference>
<feature type="non-terminal residue" evidence="2">
    <location>
        <position position="58"/>
    </location>
</feature>
<keyword evidence="1" id="KW-0812">Transmembrane</keyword>
<organism evidence="2 3">
    <name type="scientific">Diploptera punctata</name>
    <name type="common">Pacific beetle cockroach</name>
    <dbReference type="NCBI Taxonomy" id="6984"/>
    <lineage>
        <taxon>Eukaryota</taxon>
        <taxon>Metazoa</taxon>
        <taxon>Ecdysozoa</taxon>
        <taxon>Arthropoda</taxon>
        <taxon>Hexapoda</taxon>
        <taxon>Insecta</taxon>
        <taxon>Pterygota</taxon>
        <taxon>Neoptera</taxon>
        <taxon>Polyneoptera</taxon>
        <taxon>Dictyoptera</taxon>
        <taxon>Blattodea</taxon>
        <taxon>Blaberoidea</taxon>
        <taxon>Blaberidae</taxon>
        <taxon>Diplopterinae</taxon>
        <taxon>Diploptera</taxon>
    </lineage>
</organism>
<evidence type="ECO:0000313" key="2">
    <source>
        <dbReference type="EMBL" id="KAJ9600182.1"/>
    </source>
</evidence>
<proteinExistence type="predicted"/>
<evidence type="ECO:0000313" key="3">
    <source>
        <dbReference type="Proteomes" id="UP001233999"/>
    </source>
</evidence>
<feature type="transmembrane region" description="Helical" evidence="1">
    <location>
        <begin position="32"/>
        <end position="52"/>
    </location>
</feature>
<protein>
    <submittedName>
        <fullName evidence="2">Uncharacterized protein</fullName>
    </submittedName>
</protein>
<feature type="non-terminal residue" evidence="2">
    <location>
        <position position="1"/>
    </location>
</feature>
<accession>A0AAD8AL36</accession>
<name>A0AAD8AL36_DIPPU</name>
<comment type="caution">
    <text evidence="2">The sequence shown here is derived from an EMBL/GenBank/DDBJ whole genome shotgun (WGS) entry which is preliminary data.</text>
</comment>
<keyword evidence="3" id="KW-1185">Reference proteome</keyword>
<keyword evidence="1" id="KW-0472">Membrane</keyword>
<dbReference type="EMBL" id="JASPKZ010000445">
    <property type="protein sequence ID" value="KAJ9600182.1"/>
    <property type="molecule type" value="Genomic_DNA"/>
</dbReference>
<gene>
    <name evidence="2" type="ORF">L9F63_009516</name>
</gene>
<dbReference type="AlphaFoldDB" id="A0AAD8AL36"/>
<reference evidence="2" key="1">
    <citation type="journal article" date="2023" name="IScience">
        <title>Live-bearing cockroach genome reveals convergent evolutionary mechanisms linked to viviparity in insects and beyond.</title>
        <authorList>
            <person name="Fouks B."/>
            <person name="Harrison M.C."/>
            <person name="Mikhailova A.A."/>
            <person name="Marchal E."/>
            <person name="English S."/>
            <person name="Carruthers M."/>
            <person name="Jennings E.C."/>
            <person name="Chiamaka E.L."/>
            <person name="Frigard R.A."/>
            <person name="Pippel M."/>
            <person name="Attardo G.M."/>
            <person name="Benoit J.B."/>
            <person name="Bornberg-Bauer E."/>
            <person name="Tobe S.S."/>
        </authorList>
    </citation>
    <scope>NUCLEOTIDE SEQUENCE</scope>
    <source>
        <strain evidence="2">Stay&amp;Tobe</strain>
    </source>
</reference>
<evidence type="ECO:0000256" key="1">
    <source>
        <dbReference type="SAM" id="Phobius"/>
    </source>
</evidence>
<reference evidence="2" key="2">
    <citation type="submission" date="2023-05" db="EMBL/GenBank/DDBJ databases">
        <authorList>
            <person name="Fouks B."/>
        </authorList>
    </citation>
    <scope>NUCLEOTIDE SEQUENCE</scope>
    <source>
        <strain evidence="2">Stay&amp;Tobe</strain>
        <tissue evidence="2">Testes</tissue>
    </source>
</reference>
<keyword evidence="1" id="KW-1133">Transmembrane helix</keyword>